<evidence type="ECO:0000256" key="1">
    <source>
        <dbReference type="ARBA" id="ARBA00006068"/>
    </source>
</evidence>
<reference evidence="5 6" key="1">
    <citation type="submission" date="2024-09" db="EMBL/GenBank/DDBJ databases">
        <authorList>
            <person name="Lee S.D."/>
        </authorList>
    </citation>
    <scope>NUCLEOTIDE SEQUENCE [LARGE SCALE GENOMIC DNA]</scope>
    <source>
        <strain evidence="5 6">N1-5</strain>
    </source>
</reference>
<evidence type="ECO:0000256" key="3">
    <source>
        <dbReference type="SAM" id="Phobius"/>
    </source>
</evidence>
<feature type="compositionally biased region" description="Basic residues" evidence="2">
    <location>
        <begin position="39"/>
        <end position="52"/>
    </location>
</feature>
<feature type="compositionally biased region" description="Pro residues" evidence="2">
    <location>
        <begin position="1"/>
        <end position="12"/>
    </location>
</feature>
<dbReference type="EMBL" id="JBHEZZ010000014">
    <property type="protein sequence ID" value="MFC1404274.1"/>
    <property type="molecule type" value="Genomic_DNA"/>
</dbReference>
<gene>
    <name evidence="5" type="ORF">ACEZDJ_23560</name>
</gene>
<dbReference type="RefSeq" id="WP_037597778.1">
    <property type="nucleotide sequence ID" value="NZ_JBHEZZ010000014.1"/>
</dbReference>
<accession>A0ABV6US34</accession>
<dbReference type="Pfam" id="PF03816">
    <property type="entry name" value="LytR_cpsA_psr"/>
    <property type="match status" value="1"/>
</dbReference>
<dbReference type="Gene3D" id="3.40.630.190">
    <property type="entry name" value="LCP protein"/>
    <property type="match status" value="1"/>
</dbReference>
<evidence type="ECO:0000313" key="6">
    <source>
        <dbReference type="Proteomes" id="UP001592528"/>
    </source>
</evidence>
<comment type="similarity">
    <text evidence="1">Belongs to the LytR/CpsA/Psr (LCP) family.</text>
</comment>
<dbReference type="PANTHER" id="PTHR33392">
    <property type="entry name" value="POLYISOPRENYL-TEICHOIC ACID--PEPTIDOGLYCAN TEICHOIC ACID TRANSFERASE TAGU"/>
    <property type="match status" value="1"/>
</dbReference>
<dbReference type="PANTHER" id="PTHR33392:SF6">
    <property type="entry name" value="POLYISOPRENYL-TEICHOIC ACID--PEPTIDOGLYCAN TEICHOIC ACID TRANSFERASE TAGU"/>
    <property type="match status" value="1"/>
</dbReference>
<sequence>MTSPEDPLPPELSPRAQAARLGGVPKEQADPSAGGAYRAGRRGRRKAAGGPKRRRSRWKTLLLALGVLVVLVLLVVAGTWIWADGRLTKVAAITDYSGRPANGPGTNWLIVGSDSRAGLSKQQQQELHVGSDTGVNTDTIMVLHKGSNGPVLMSIPRDSYVTIPAYTDSGGTAHAAHKDKINAAFASGGPQLLVKTVETTTGIHLDHYTEVGFTGVVNIVNALGGVPICLSAPVVDSRSGADLKAGCQTLNGTQSLQLVRTRYSLPDSDLSRIQNQQQFLQAMAKQVVRPGTWLNPFTLYPFLNAALDSLTVDQGTGMWTLAQFGRQMYQVSGSGGKTVTVPLATQDYTTPSGASAVLWSSSGSATLFDEIQNDRPVTTKTNPSGTTGS</sequence>
<feature type="region of interest" description="Disordered" evidence="2">
    <location>
        <begin position="370"/>
        <end position="389"/>
    </location>
</feature>
<keyword evidence="3" id="KW-0812">Transmembrane</keyword>
<protein>
    <submittedName>
        <fullName evidence="5">LCP family protein</fullName>
    </submittedName>
</protein>
<evidence type="ECO:0000256" key="2">
    <source>
        <dbReference type="SAM" id="MobiDB-lite"/>
    </source>
</evidence>
<keyword evidence="3" id="KW-1133">Transmembrane helix</keyword>
<feature type="region of interest" description="Disordered" evidence="2">
    <location>
        <begin position="1"/>
        <end position="52"/>
    </location>
</feature>
<dbReference type="InterPro" id="IPR050922">
    <property type="entry name" value="LytR/CpsA/Psr_CW_biosynth"/>
</dbReference>
<dbReference type="InterPro" id="IPR004474">
    <property type="entry name" value="LytR_CpsA_psr"/>
</dbReference>
<keyword evidence="6" id="KW-1185">Reference proteome</keyword>
<keyword evidence="3" id="KW-0472">Membrane</keyword>
<organism evidence="5 6">
    <name type="scientific">Streptacidiphilus cavernicola</name>
    <dbReference type="NCBI Taxonomy" id="3342716"/>
    <lineage>
        <taxon>Bacteria</taxon>
        <taxon>Bacillati</taxon>
        <taxon>Actinomycetota</taxon>
        <taxon>Actinomycetes</taxon>
        <taxon>Kitasatosporales</taxon>
        <taxon>Streptomycetaceae</taxon>
        <taxon>Streptacidiphilus</taxon>
    </lineage>
</organism>
<feature type="transmembrane region" description="Helical" evidence="3">
    <location>
        <begin position="61"/>
        <end position="83"/>
    </location>
</feature>
<dbReference type="NCBIfam" id="TIGR00350">
    <property type="entry name" value="lytR_cpsA_psr"/>
    <property type="match status" value="1"/>
</dbReference>
<feature type="compositionally biased region" description="Polar residues" evidence="2">
    <location>
        <begin position="375"/>
        <end position="389"/>
    </location>
</feature>
<feature type="domain" description="Cell envelope-related transcriptional attenuator" evidence="4">
    <location>
        <begin position="136"/>
        <end position="287"/>
    </location>
</feature>
<name>A0ABV6US34_9ACTN</name>
<dbReference type="Proteomes" id="UP001592528">
    <property type="component" value="Unassembled WGS sequence"/>
</dbReference>
<evidence type="ECO:0000259" key="4">
    <source>
        <dbReference type="Pfam" id="PF03816"/>
    </source>
</evidence>
<proteinExistence type="inferred from homology"/>
<comment type="caution">
    <text evidence="5">The sequence shown here is derived from an EMBL/GenBank/DDBJ whole genome shotgun (WGS) entry which is preliminary data.</text>
</comment>
<evidence type="ECO:0000313" key="5">
    <source>
        <dbReference type="EMBL" id="MFC1404274.1"/>
    </source>
</evidence>